<evidence type="ECO:0000313" key="2">
    <source>
        <dbReference type="Proteomes" id="UP000058636"/>
    </source>
</evidence>
<protein>
    <submittedName>
        <fullName evidence="1">Uncharacterized protein</fullName>
    </submittedName>
</protein>
<accession>A0A101EPK4</accession>
<proteinExistence type="predicted"/>
<gene>
    <name evidence="1" type="ORF">XD57_1343</name>
</gene>
<name>A0A101EPK4_9THEM</name>
<comment type="caution">
    <text evidence="1">The sequence shown here is derived from an EMBL/GenBank/DDBJ whole genome shotgun (WGS) entry which is preliminary data.</text>
</comment>
<evidence type="ECO:0000313" key="1">
    <source>
        <dbReference type="EMBL" id="KUK22557.1"/>
    </source>
</evidence>
<dbReference type="AlphaFoldDB" id="A0A101EPK4"/>
<reference evidence="1 2" key="1">
    <citation type="journal article" date="2015" name="MBio">
        <title>Genome-Resolved Metagenomic Analysis Reveals Roles for Candidate Phyla and Other Microbial Community Members in Biogeochemical Transformations in Oil Reservoirs.</title>
        <authorList>
            <person name="Hu P."/>
            <person name="Tom L."/>
            <person name="Singh A."/>
            <person name="Thomas B.C."/>
            <person name="Baker B.J."/>
            <person name="Piceno Y.M."/>
            <person name="Andersen G.L."/>
            <person name="Banfield J.F."/>
        </authorList>
    </citation>
    <scope>NUCLEOTIDE SEQUENCE [LARGE SCALE GENOMIC DNA]</scope>
    <source>
        <strain evidence="1">46_26</strain>
    </source>
</reference>
<dbReference type="RefSeq" id="WP_011942736.1">
    <property type="nucleotide sequence ID" value="NZ_DAITJQ010000001.1"/>
</dbReference>
<dbReference type="EMBL" id="LGFG01000134">
    <property type="protein sequence ID" value="KUK22557.1"/>
    <property type="molecule type" value="Genomic_DNA"/>
</dbReference>
<organism evidence="1 2">
    <name type="scientific">Thermotoga petrophila</name>
    <dbReference type="NCBI Taxonomy" id="93929"/>
    <lineage>
        <taxon>Bacteria</taxon>
        <taxon>Thermotogati</taxon>
        <taxon>Thermotogota</taxon>
        <taxon>Thermotogae</taxon>
        <taxon>Thermotogales</taxon>
        <taxon>Thermotogaceae</taxon>
        <taxon>Thermotoga</taxon>
    </lineage>
</organism>
<sequence>MKPEIREIVKVMEEDSRIKVIVTQILKMSAEEREQFKKKVMYYFMDRNSEVDTEAFKFFKIVLENVEELSKLIEQR</sequence>
<dbReference type="OMA" id="CREDKRI"/>
<dbReference type="PATRIC" id="fig|93930.3.peg.386"/>
<dbReference type="Proteomes" id="UP000058636">
    <property type="component" value="Unassembled WGS sequence"/>
</dbReference>